<evidence type="ECO:0000256" key="1">
    <source>
        <dbReference type="SAM" id="MobiDB-lite"/>
    </source>
</evidence>
<evidence type="ECO:0000313" key="3">
    <source>
        <dbReference type="Proteomes" id="UP000283619"/>
    </source>
</evidence>
<feature type="region of interest" description="Disordered" evidence="1">
    <location>
        <begin position="1"/>
        <end position="45"/>
    </location>
</feature>
<feature type="compositionally biased region" description="Basic and acidic residues" evidence="1">
    <location>
        <begin position="15"/>
        <end position="34"/>
    </location>
</feature>
<dbReference type="Proteomes" id="UP000283619">
    <property type="component" value="Unassembled WGS sequence"/>
</dbReference>
<name>A0A423P4B0_PSEFL</name>
<comment type="caution">
    <text evidence="2">The sequence shown here is derived from an EMBL/GenBank/DDBJ whole genome shotgun (WGS) entry which is preliminary data.</text>
</comment>
<organism evidence="2 3">
    <name type="scientific">Pseudomonas fluorescens</name>
    <dbReference type="NCBI Taxonomy" id="294"/>
    <lineage>
        <taxon>Bacteria</taxon>
        <taxon>Pseudomonadati</taxon>
        <taxon>Pseudomonadota</taxon>
        <taxon>Gammaproteobacteria</taxon>
        <taxon>Pseudomonadales</taxon>
        <taxon>Pseudomonadaceae</taxon>
        <taxon>Pseudomonas</taxon>
    </lineage>
</organism>
<evidence type="ECO:0000313" key="2">
    <source>
        <dbReference type="EMBL" id="ROO08076.1"/>
    </source>
</evidence>
<sequence length="45" mass="4940">MATRHRSAVSGQYISEEKAKRNPRESVRETDKKPPSGGKGAKGKK</sequence>
<proteinExistence type="predicted"/>
<gene>
    <name evidence="2" type="ORF">BK673_16175</name>
</gene>
<accession>A0A423P4B0</accession>
<protein>
    <submittedName>
        <fullName evidence="2">Multidrug transporter</fullName>
    </submittedName>
</protein>
<dbReference type="AlphaFoldDB" id="A0A423P4B0"/>
<dbReference type="EMBL" id="MOBZ01000013">
    <property type="protein sequence ID" value="ROO08076.1"/>
    <property type="molecule type" value="Genomic_DNA"/>
</dbReference>
<reference evidence="2 3" key="1">
    <citation type="submission" date="2016-10" db="EMBL/GenBank/DDBJ databases">
        <title>Comparative genome analysis of multiple Pseudomonas spp. focuses on biocontrol and plant growth promoting traits.</title>
        <authorList>
            <person name="Tao X.-Y."/>
            <person name="Taylor C.G."/>
        </authorList>
    </citation>
    <scope>NUCLEOTIDE SEQUENCE [LARGE SCALE GENOMIC DNA]</scope>
    <source>
        <strain evidence="2 3">36G2</strain>
    </source>
</reference>